<reference evidence="2 3" key="2">
    <citation type="journal article" date="2019" name="G3 (Bethesda)">
        <title>Hybrid Assembly of the Genome of the Entomopathogenic Nematode Steinernema carpocapsae Identifies the X-Chromosome.</title>
        <authorList>
            <person name="Serra L."/>
            <person name="Macchietto M."/>
            <person name="Macias-Munoz A."/>
            <person name="McGill C.J."/>
            <person name="Rodriguez I.M."/>
            <person name="Rodriguez B."/>
            <person name="Murad R."/>
            <person name="Mortazavi A."/>
        </authorList>
    </citation>
    <scope>NUCLEOTIDE SEQUENCE [LARGE SCALE GENOMIC DNA]</scope>
    <source>
        <strain evidence="2 3">ALL</strain>
    </source>
</reference>
<keyword evidence="1" id="KW-0812">Transmembrane</keyword>
<evidence type="ECO:0008006" key="4">
    <source>
        <dbReference type="Google" id="ProtNLM"/>
    </source>
</evidence>
<feature type="transmembrane region" description="Helical" evidence="1">
    <location>
        <begin position="318"/>
        <end position="340"/>
    </location>
</feature>
<protein>
    <recommendedName>
        <fullName evidence="4">BTB domain-containing protein</fullName>
    </recommendedName>
</protein>
<comment type="caution">
    <text evidence="2">The sequence shown here is derived from an EMBL/GenBank/DDBJ whole genome shotgun (WGS) entry which is preliminary data.</text>
</comment>
<reference evidence="2 3" key="1">
    <citation type="journal article" date="2015" name="Genome Biol.">
        <title>Comparative genomics of Steinernema reveals deeply conserved gene regulatory networks.</title>
        <authorList>
            <person name="Dillman A.R."/>
            <person name="Macchietto M."/>
            <person name="Porter C.F."/>
            <person name="Rogers A."/>
            <person name="Williams B."/>
            <person name="Antoshechkin I."/>
            <person name="Lee M.M."/>
            <person name="Goodwin Z."/>
            <person name="Lu X."/>
            <person name="Lewis E.E."/>
            <person name="Goodrich-Blair H."/>
            <person name="Stock S.P."/>
            <person name="Adams B.J."/>
            <person name="Sternberg P.W."/>
            <person name="Mortazavi A."/>
        </authorList>
    </citation>
    <scope>NUCLEOTIDE SEQUENCE [LARGE SCALE GENOMIC DNA]</scope>
    <source>
        <strain evidence="2 3">ALL</strain>
    </source>
</reference>
<evidence type="ECO:0000313" key="3">
    <source>
        <dbReference type="Proteomes" id="UP000298663"/>
    </source>
</evidence>
<keyword evidence="1" id="KW-1133">Transmembrane helix</keyword>
<dbReference type="EMBL" id="AZBU02000003">
    <property type="protein sequence ID" value="TKR89050.1"/>
    <property type="molecule type" value="Genomic_DNA"/>
</dbReference>
<keyword evidence="1" id="KW-0472">Membrane</keyword>
<evidence type="ECO:0000313" key="2">
    <source>
        <dbReference type="EMBL" id="TKR89050.1"/>
    </source>
</evidence>
<accession>A0A4U5NZZ5</accession>
<dbReference type="Proteomes" id="UP000298663">
    <property type="component" value="Unassembled WGS sequence"/>
</dbReference>
<organism evidence="2 3">
    <name type="scientific">Steinernema carpocapsae</name>
    <name type="common">Entomopathogenic nematode</name>
    <dbReference type="NCBI Taxonomy" id="34508"/>
    <lineage>
        <taxon>Eukaryota</taxon>
        <taxon>Metazoa</taxon>
        <taxon>Ecdysozoa</taxon>
        <taxon>Nematoda</taxon>
        <taxon>Chromadorea</taxon>
        <taxon>Rhabditida</taxon>
        <taxon>Tylenchina</taxon>
        <taxon>Panagrolaimomorpha</taxon>
        <taxon>Strongyloidoidea</taxon>
        <taxon>Steinernematidae</taxon>
        <taxon>Steinernema</taxon>
    </lineage>
</organism>
<keyword evidence="3" id="KW-1185">Reference proteome</keyword>
<evidence type="ECO:0000256" key="1">
    <source>
        <dbReference type="SAM" id="Phobius"/>
    </source>
</evidence>
<proteinExistence type="predicted"/>
<name>A0A4U5NZZ5_STECR</name>
<dbReference type="AlphaFoldDB" id="A0A4U5NZZ5"/>
<dbReference type="OrthoDB" id="5877862at2759"/>
<gene>
    <name evidence="2" type="ORF">L596_013210</name>
</gene>
<sequence>MDNEFVIPFKFTNNGPVSVEIGDFEWTLYRISCGTHRTKSGVVKARTNCYSIRCEPNNKGRKVLWKFAAMGTFAVVHKANRSIYHVWHQSFDNDGSLCHFHHQEGELSKALRKLRKHPLRLFSEDVSGELHVVIVISFVTDLSDPKNAFVKDAFNFGDHFNLVRLEPESHKRELLLTEKAFVNLELMEQNHLVRVLKSPVGDEMMLQFLSIIHGLDVLIDGDSVEGLTALAVFLKHKRVLRLCEEFFCKAPLSLAKKLALCDRFKLEVLLKDTVNKMSTDELMWVSLLAEHNGTVLLMDPKWEKHLKEMVDKRLRNKFLVGTLVSVGVVGSALVALTWFVRRSIG</sequence>